<keyword evidence="3" id="KW-1185">Reference proteome</keyword>
<feature type="region of interest" description="Disordered" evidence="1">
    <location>
        <begin position="24"/>
        <end position="73"/>
    </location>
</feature>
<dbReference type="EMBL" id="JAGPYM010000012">
    <property type="protein sequence ID" value="KAH6888751.1"/>
    <property type="molecule type" value="Genomic_DNA"/>
</dbReference>
<sequence length="213" mass="23193">MRYPNPLQATGSKIALCREWSSMYHLPAGTPPNQSDLEQAHEGQPRRGRGWASHDVPSLHEEEGTQDGPAVTMKPTVKVPVSPREQSQARGMLPANLDHIHLTSLPPPKEVRAMEENAEPSNPTTPRRLAVYNDGLTMTAQPQTPGHLPDARHRSRIDGPYAAPTGRRHEQVVAAMPTTRGRGISPVGLRAPGFRGLYGGAENTAEGIFLEET</sequence>
<name>A0A9P9AS68_9HYPO</name>
<evidence type="ECO:0000313" key="2">
    <source>
        <dbReference type="EMBL" id="KAH6888751.1"/>
    </source>
</evidence>
<comment type="caution">
    <text evidence="2">The sequence shown here is derived from an EMBL/GenBank/DDBJ whole genome shotgun (WGS) entry which is preliminary data.</text>
</comment>
<organism evidence="2 3">
    <name type="scientific">Thelonectria olida</name>
    <dbReference type="NCBI Taxonomy" id="1576542"/>
    <lineage>
        <taxon>Eukaryota</taxon>
        <taxon>Fungi</taxon>
        <taxon>Dikarya</taxon>
        <taxon>Ascomycota</taxon>
        <taxon>Pezizomycotina</taxon>
        <taxon>Sordariomycetes</taxon>
        <taxon>Hypocreomycetidae</taxon>
        <taxon>Hypocreales</taxon>
        <taxon>Nectriaceae</taxon>
        <taxon>Thelonectria</taxon>
    </lineage>
</organism>
<evidence type="ECO:0000256" key="1">
    <source>
        <dbReference type="SAM" id="MobiDB-lite"/>
    </source>
</evidence>
<dbReference type="AlphaFoldDB" id="A0A9P9AS68"/>
<gene>
    <name evidence="2" type="ORF">B0T10DRAFT_61319</name>
</gene>
<dbReference type="OrthoDB" id="3437607at2759"/>
<dbReference type="Proteomes" id="UP000777438">
    <property type="component" value="Unassembled WGS sequence"/>
</dbReference>
<evidence type="ECO:0000313" key="3">
    <source>
        <dbReference type="Proteomes" id="UP000777438"/>
    </source>
</evidence>
<reference evidence="2 3" key="1">
    <citation type="journal article" date="2021" name="Nat. Commun.">
        <title>Genetic determinants of endophytism in the Arabidopsis root mycobiome.</title>
        <authorList>
            <person name="Mesny F."/>
            <person name="Miyauchi S."/>
            <person name="Thiergart T."/>
            <person name="Pickel B."/>
            <person name="Atanasova L."/>
            <person name="Karlsson M."/>
            <person name="Huettel B."/>
            <person name="Barry K.W."/>
            <person name="Haridas S."/>
            <person name="Chen C."/>
            <person name="Bauer D."/>
            <person name="Andreopoulos W."/>
            <person name="Pangilinan J."/>
            <person name="LaButti K."/>
            <person name="Riley R."/>
            <person name="Lipzen A."/>
            <person name="Clum A."/>
            <person name="Drula E."/>
            <person name="Henrissat B."/>
            <person name="Kohler A."/>
            <person name="Grigoriev I.V."/>
            <person name="Martin F.M."/>
            <person name="Hacquard S."/>
        </authorList>
    </citation>
    <scope>NUCLEOTIDE SEQUENCE [LARGE SCALE GENOMIC DNA]</scope>
    <source>
        <strain evidence="2 3">MPI-CAGE-CH-0241</strain>
    </source>
</reference>
<protein>
    <submittedName>
        <fullName evidence="2">Uncharacterized protein</fullName>
    </submittedName>
</protein>
<accession>A0A9P9AS68</accession>
<proteinExistence type="predicted"/>